<evidence type="ECO:0000313" key="1">
    <source>
        <dbReference type="EMBL" id="VDP64207.1"/>
    </source>
</evidence>
<dbReference type="AlphaFoldDB" id="A0A183KRT0"/>
<dbReference type="EMBL" id="UZAK01040183">
    <property type="protein sequence ID" value="VDP64207.1"/>
    <property type="molecule type" value="Genomic_DNA"/>
</dbReference>
<reference evidence="3" key="1">
    <citation type="submission" date="2016-06" db="UniProtKB">
        <authorList>
            <consortium name="WormBaseParasite"/>
        </authorList>
    </citation>
    <scope>IDENTIFICATION</scope>
</reference>
<organism evidence="3">
    <name type="scientific">Schistosoma curassoni</name>
    <dbReference type="NCBI Taxonomy" id="6186"/>
    <lineage>
        <taxon>Eukaryota</taxon>
        <taxon>Metazoa</taxon>
        <taxon>Spiralia</taxon>
        <taxon>Lophotrochozoa</taxon>
        <taxon>Platyhelminthes</taxon>
        <taxon>Trematoda</taxon>
        <taxon>Digenea</taxon>
        <taxon>Strigeidida</taxon>
        <taxon>Schistosomatoidea</taxon>
        <taxon>Schistosomatidae</taxon>
        <taxon>Schistosoma</taxon>
    </lineage>
</organism>
<reference evidence="1 2" key="2">
    <citation type="submission" date="2018-11" db="EMBL/GenBank/DDBJ databases">
        <authorList>
            <consortium name="Pathogen Informatics"/>
        </authorList>
    </citation>
    <scope>NUCLEOTIDE SEQUENCE [LARGE SCALE GENOMIC DNA]</scope>
    <source>
        <strain evidence="1">Dakar</strain>
        <strain evidence="2">Dakar, Senegal</strain>
    </source>
</reference>
<protein>
    <submittedName>
        <fullName evidence="1 3">Uncharacterized protein</fullName>
    </submittedName>
</protein>
<keyword evidence="2" id="KW-1185">Reference proteome</keyword>
<proteinExistence type="predicted"/>
<dbReference type="Proteomes" id="UP000279833">
    <property type="component" value="Unassembled WGS sequence"/>
</dbReference>
<evidence type="ECO:0000313" key="2">
    <source>
        <dbReference type="Proteomes" id="UP000279833"/>
    </source>
</evidence>
<sequence>MVRPFICRLNCNLIQLICALIRELFNIVLLNS</sequence>
<evidence type="ECO:0000313" key="3">
    <source>
        <dbReference type="WBParaSite" id="SCUD_0001776901-mRNA-1"/>
    </source>
</evidence>
<dbReference type="WBParaSite" id="SCUD_0001776901-mRNA-1">
    <property type="protein sequence ID" value="SCUD_0001776901-mRNA-1"/>
    <property type="gene ID" value="SCUD_0001776901"/>
</dbReference>
<gene>
    <name evidence="1" type="ORF">SCUD_LOCUS17766</name>
</gene>
<accession>A0A183KRT0</accession>
<name>A0A183KRT0_9TREM</name>